<keyword evidence="2" id="KW-1185">Reference proteome</keyword>
<gene>
    <name evidence="1" type="ORF">D7M11_01835</name>
</gene>
<organism evidence="1 2">
    <name type="scientific">Paenibacillus ginsengarvi</name>
    <dbReference type="NCBI Taxonomy" id="400777"/>
    <lineage>
        <taxon>Bacteria</taxon>
        <taxon>Bacillati</taxon>
        <taxon>Bacillota</taxon>
        <taxon>Bacilli</taxon>
        <taxon>Bacillales</taxon>
        <taxon>Paenibacillaceae</taxon>
        <taxon>Paenibacillus</taxon>
    </lineage>
</organism>
<dbReference type="OrthoDB" id="2930633at2"/>
<proteinExistence type="predicted"/>
<reference evidence="1 2" key="1">
    <citation type="journal article" date="2007" name="Int. J. Syst. Evol. Microbiol.">
        <title>Paenibacillus ginsengarvi sp. nov., isolated from soil from ginseng cultivation.</title>
        <authorList>
            <person name="Yoon M.H."/>
            <person name="Ten L.N."/>
            <person name="Im W.T."/>
        </authorList>
    </citation>
    <scope>NUCLEOTIDE SEQUENCE [LARGE SCALE GENOMIC DNA]</scope>
    <source>
        <strain evidence="1 2">KCTC 13059</strain>
    </source>
</reference>
<evidence type="ECO:0000313" key="2">
    <source>
        <dbReference type="Proteomes" id="UP000282311"/>
    </source>
</evidence>
<protein>
    <submittedName>
        <fullName evidence="1">Uncharacterized protein</fullName>
    </submittedName>
</protein>
<dbReference type="Proteomes" id="UP000282311">
    <property type="component" value="Unassembled WGS sequence"/>
</dbReference>
<dbReference type="RefSeq" id="WP_120745429.1">
    <property type="nucleotide sequence ID" value="NZ_RBAH01000001.1"/>
</dbReference>
<accession>A0A3B0CNL3</accession>
<sequence>MYKFDAGRMFEGRLQPYSPVVERRDPFIDIYMKLTIAGVELPDDLNEPGALVICRNNGEPIDYVVLDEGCDCEYRFTELEKDQLRTYIAAERLHSKAKG</sequence>
<comment type="caution">
    <text evidence="1">The sequence shown here is derived from an EMBL/GenBank/DDBJ whole genome shotgun (WGS) entry which is preliminary data.</text>
</comment>
<dbReference type="AlphaFoldDB" id="A0A3B0CNL3"/>
<name>A0A3B0CNL3_9BACL</name>
<evidence type="ECO:0000313" key="1">
    <source>
        <dbReference type="EMBL" id="RKN86722.1"/>
    </source>
</evidence>
<dbReference type="EMBL" id="RBAH01000001">
    <property type="protein sequence ID" value="RKN86722.1"/>
    <property type="molecule type" value="Genomic_DNA"/>
</dbReference>